<proteinExistence type="inferred from homology"/>
<dbReference type="GO" id="GO:0006011">
    <property type="term" value="P:UDP-alpha-D-glucose metabolic process"/>
    <property type="evidence" value="ECO:0007669"/>
    <property type="project" value="InterPro"/>
</dbReference>
<dbReference type="Gene3D" id="3.90.550.10">
    <property type="entry name" value="Spore Coat Polysaccharide Biosynthesis Protein SpsA, Chain A"/>
    <property type="match status" value="1"/>
</dbReference>
<comment type="caution">
    <text evidence="11">The sequence shown here is derived from an EMBL/GenBank/DDBJ whole genome shotgun (WGS) entry which is preliminary data.</text>
</comment>
<evidence type="ECO:0000256" key="3">
    <source>
        <dbReference type="ARBA" id="ARBA00019048"/>
    </source>
</evidence>
<dbReference type="CDD" id="cd02541">
    <property type="entry name" value="UGPase_prokaryotic"/>
    <property type="match status" value="1"/>
</dbReference>
<evidence type="ECO:0000256" key="9">
    <source>
        <dbReference type="ARBA" id="ARBA00048128"/>
    </source>
</evidence>
<dbReference type="EC" id="2.7.7.9" evidence="2"/>
<evidence type="ECO:0000256" key="2">
    <source>
        <dbReference type="ARBA" id="ARBA00012415"/>
    </source>
</evidence>
<sequence>MESFKKIQKAVFPIAGFGMRFLPISKVVPKEMLAIVDKPVIQYVVEEALEAGLRHFVFVTGRGKNLIEDYFDIQFELEQSLKKREKTAELTLLTEAVPKIENAVFTRQYERKGLGHAVWCARHIIGDDPFALLLPDMIISPFEGENCMKNMVQLYEKKGANIIAVSECDPKMSHKYGMVKVGESVDDQAFLISDMVEKPNPDTFFSKFYINGRYILHPDIFGILENWKQQKDKGEIHLTDSMRQLSERQIFFAYHFKGRTYDCGSKEGFVLANIVFALARQDICSDIETDLKALVSALK</sequence>
<evidence type="ECO:0000256" key="1">
    <source>
        <dbReference type="ARBA" id="ARBA00006890"/>
    </source>
</evidence>
<keyword evidence="4 11" id="KW-0808">Transferase</keyword>
<evidence type="ECO:0000256" key="4">
    <source>
        <dbReference type="ARBA" id="ARBA00022679"/>
    </source>
</evidence>
<dbReference type="PANTHER" id="PTHR43197:SF1">
    <property type="entry name" value="UTP--GLUCOSE-1-PHOSPHATE URIDYLYLTRANSFERASE"/>
    <property type="match status" value="1"/>
</dbReference>
<name>A0A094Z0X2_9HYPH</name>
<organism evidence="11 12">
    <name type="scientific">Candidatus Liberibacter solanacearum</name>
    <dbReference type="NCBI Taxonomy" id="556287"/>
    <lineage>
        <taxon>Bacteria</taxon>
        <taxon>Pseudomonadati</taxon>
        <taxon>Pseudomonadota</taxon>
        <taxon>Alphaproteobacteria</taxon>
        <taxon>Hyphomicrobiales</taxon>
        <taxon>Rhizobiaceae</taxon>
        <taxon>Liberibacter</taxon>
    </lineage>
</organism>
<evidence type="ECO:0000256" key="7">
    <source>
        <dbReference type="ARBA" id="ARBA00031959"/>
    </source>
</evidence>
<dbReference type="InterPro" id="IPR005835">
    <property type="entry name" value="NTP_transferase_dom"/>
</dbReference>
<evidence type="ECO:0000256" key="5">
    <source>
        <dbReference type="ARBA" id="ARBA00022695"/>
    </source>
</evidence>
<evidence type="ECO:0000313" key="12">
    <source>
        <dbReference type="Proteomes" id="UP000033731"/>
    </source>
</evidence>
<dbReference type="EMBL" id="JMTK01000002">
    <property type="protein sequence ID" value="KJZ82301.1"/>
    <property type="molecule type" value="Genomic_DNA"/>
</dbReference>
<evidence type="ECO:0000313" key="11">
    <source>
        <dbReference type="EMBL" id="KJZ82301.1"/>
    </source>
</evidence>
<dbReference type="Proteomes" id="UP000033731">
    <property type="component" value="Unassembled WGS sequence"/>
</dbReference>
<comment type="similarity">
    <text evidence="1">Belongs to the UDPGP type 2 family.</text>
</comment>
<evidence type="ECO:0000256" key="8">
    <source>
        <dbReference type="ARBA" id="ARBA00032341"/>
    </source>
</evidence>
<protein>
    <recommendedName>
        <fullName evidence="3">UTP--glucose-1-phosphate uridylyltransferase</fullName>
        <ecNumber evidence="2">2.7.7.9</ecNumber>
    </recommendedName>
    <alternativeName>
        <fullName evidence="6">Alpha-D-glucosyl-1-phosphate uridylyltransferase</fullName>
    </alternativeName>
    <alternativeName>
        <fullName evidence="7">UDP-glucose pyrophosphorylase</fullName>
    </alternativeName>
    <alternativeName>
        <fullName evidence="8">Uridine diphosphoglucose pyrophosphorylase</fullName>
    </alternativeName>
</protein>
<dbReference type="PANTHER" id="PTHR43197">
    <property type="entry name" value="UTP--GLUCOSE-1-PHOSPHATE URIDYLYLTRANSFERASE"/>
    <property type="match status" value="1"/>
</dbReference>
<gene>
    <name evidence="11" type="ORF">DJ66_1051</name>
</gene>
<dbReference type="InterPro" id="IPR029044">
    <property type="entry name" value="Nucleotide-diphossugar_trans"/>
</dbReference>
<evidence type="ECO:0000259" key="10">
    <source>
        <dbReference type="Pfam" id="PF00483"/>
    </source>
</evidence>
<dbReference type="InterPro" id="IPR005771">
    <property type="entry name" value="GalU_uridylyltTrfase_bac/arc"/>
</dbReference>
<comment type="catalytic activity">
    <reaction evidence="9">
        <text>alpha-D-glucose 1-phosphate + UTP + H(+) = UDP-alpha-D-glucose + diphosphate</text>
        <dbReference type="Rhea" id="RHEA:19889"/>
        <dbReference type="ChEBI" id="CHEBI:15378"/>
        <dbReference type="ChEBI" id="CHEBI:33019"/>
        <dbReference type="ChEBI" id="CHEBI:46398"/>
        <dbReference type="ChEBI" id="CHEBI:58601"/>
        <dbReference type="ChEBI" id="CHEBI:58885"/>
        <dbReference type="EC" id="2.7.7.9"/>
    </reaction>
</comment>
<dbReference type="PATRIC" id="fig|556287.8.peg.1054"/>
<dbReference type="RefSeq" id="WP_034441324.1">
    <property type="nucleotide sequence ID" value="NZ_JMTK01000002.1"/>
</dbReference>
<dbReference type="Pfam" id="PF00483">
    <property type="entry name" value="NTP_transferase"/>
    <property type="match status" value="1"/>
</dbReference>
<accession>A0A094Z0X2</accession>
<reference evidence="11 12" key="1">
    <citation type="journal article" date="2015" name="Phytopathology">
        <title>Genomes of Candidatus Liberibacter solanacearum haplotype A from New Zealand and the USA suggest significant genome plasticity in the species.</title>
        <authorList>
            <person name="Thompson S.M."/>
            <person name="Johnson C.P."/>
            <person name="Lu A.Y."/>
            <person name="Frampton R.A."/>
            <person name="Sullivan K.L."/>
            <person name="Fiers M.W."/>
            <person name="Crowhurst R.N."/>
            <person name="Pitman A.R."/>
            <person name="Scott I."/>
            <person name="Gudmestad N.C."/>
            <person name="Smith G.R."/>
        </authorList>
    </citation>
    <scope>NUCLEOTIDE SEQUENCE [LARGE SCALE GENOMIC DNA]</scope>
    <source>
        <strain evidence="11 12">LsoNZ1</strain>
    </source>
</reference>
<dbReference type="SUPFAM" id="SSF53448">
    <property type="entry name" value="Nucleotide-diphospho-sugar transferases"/>
    <property type="match status" value="1"/>
</dbReference>
<feature type="domain" description="Nucleotidyl transferase" evidence="10">
    <location>
        <begin position="15"/>
        <end position="271"/>
    </location>
</feature>
<evidence type="ECO:0000256" key="6">
    <source>
        <dbReference type="ARBA" id="ARBA00031455"/>
    </source>
</evidence>
<keyword evidence="12" id="KW-1185">Reference proteome</keyword>
<dbReference type="GO" id="GO:0003983">
    <property type="term" value="F:UTP:glucose-1-phosphate uridylyltransferase activity"/>
    <property type="evidence" value="ECO:0007669"/>
    <property type="project" value="UniProtKB-EC"/>
</dbReference>
<keyword evidence="5 11" id="KW-0548">Nucleotidyltransferase</keyword>
<dbReference type="AlphaFoldDB" id="A0A094Z0X2"/>